<evidence type="ECO:0000256" key="1">
    <source>
        <dbReference type="SAM" id="Phobius"/>
    </source>
</evidence>
<dbReference type="AlphaFoldDB" id="A0A0E9TDN8"/>
<feature type="transmembrane region" description="Helical" evidence="1">
    <location>
        <begin position="7"/>
        <end position="26"/>
    </location>
</feature>
<organism evidence="2">
    <name type="scientific">Anguilla anguilla</name>
    <name type="common">European freshwater eel</name>
    <name type="synonym">Muraena anguilla</name>
    <dbReference type="NCBI Taxonomy" id="7936"/>
    <lineage>
        <taxon>Eukaryota</taxon>
        <taxon>Metazoa</taxon>
        <taxon>Chordata</taxon>
        <taxon>Craniata</taxon>
        <taxon>Vertebrata</taxon>
        <taxon>Euteleostomi</taxon>
        <taxon>Actinopterygii</taxon>
        <taxon>Neopterygii</taxon>
        <taxon>Teleostei</taxon>
        <taxon>Anguilliformes</taxon>
        <taxon>Anguillidae</taxon>
        <taxon>Anguilla</taxon>
    </lineage>
</organism>
<accession>A0A0E9TDN8</accession>
<evidence type="ECO:0000313" key="2">
    <source>
        <dbReference type="EMBL" id="JAH50833.1"/>
    </source>
</evidence>
<keyword evidence="1" id="KW-0472">Membrane</keyword>
<name>A0A0E9TDN8_ANGAN</name>
<proteinExistence type="predicted"/>
<dbReference type="EMBL" id="GBXM01057744">
    <property type="protein sequence ID" value="JAH50833.1"/>
    <property type="molecule type" value="Transcribed_RNA"/>
</dbReference>
<reference evidence="2" key="2">
    <citation type="journal article" date="2015" name="Fish Shellfish Immunol.">
        <title>Early steps in the European eel (Anguilla anguilla)-Vibrio vulnificus interaction in the gills: Role of the RtxA13 toxin.</title>
        <authorList>
            <person name="Callol A."/>
            <person name="Pajuelo D."/>
            <person name="Ebbesson L."/>
            <person name="Teles M."/>
            <person name="MacKenzie S."/>
            <person name="Amaro C."/>
        </authorList>
    </citation>
    <scope>NUCLEOTIDE SEQUENCE</scope>
</reference>
<keyword evidence="1" id="KW-0812">Transmembrane</keyword>
<protein>
    <submittedName>
        <fullName evidence="2">Uncharacterized protein</fullName>
    </submittedName>
</protein>
<reference evidence="2" key="1">
    <citation type="submission" date="2014-11" db="EMBL/GenBank/DDBJ databases">
        <authorList>
            <person name="Amaro Gonzalez C."/>
        </authorList>
    </citation>
    <scope>NUCLEOTIDE SEQUENCE</scope>
</reference>
<sequence length="53" mass="6463">MAFTYNNLKLLLFLLRYKFVLFYHLYVRGKNVLFYVGVCFVIYGWSFVLLWLG</sequence>
<keyword evidence="1" id="KW-1133">Transmembrane helix</keyword>
<feature type="transmembrane region" description="Helical" evidence="1">
    <location>
        <begin position="32"/>
        <end position="52"/>
    </location>
</feature>